<evidence type="ECO:0000313" key="14">
    <source>
        <dbReference type="EMBL" id="MDG4475227.1"/>
    </source>
</evidence>
<evidence type="ECO:0000256" key="13">
    <source>
        <dbReference type="HAMAP-Rule" id="MF_00834"/>
    </source>
</evidence>
<dbReference type="Gene3D" id="3.40.640.10">
    <property type="entry name" value="Type I PLP-dependent aspartate aminotransferase-like (Major domain)"/>
    <property type="match status" value="1"/>
</dbReference>
<name>A0A9X4MEK1_9BACT</name>
<evidence type="ECO:0000256" key="4">
    <source>
        <dbReference type="ARBA" id="ARBA00011738"/>
    </source>
</evidence>
<dbReference type="Gene3D" id="3.90.1150.10">
    <property type="entry name" value="Aspartate Aminotransferase, domain 1"/>
    <property type="match status" value="1"/>
</dbReference>
<feature type="binding site" evidence="13">
    <location>
        <begin position="317"/>
        <end position="318"/>
    </location>
    <ligand>
        <name>pyridoxal 5'-phosphate</name>
        <dbReference type="ChEBI" id="CHEBI:597326"/>
    </ligand>
</feature>
<dbReference type="GO" id="GO:0030170">
    <property type="term" value="F:pyridoxal phosphate binding"/>
    <property type="evidence" value="ECO:0007669"/>
    <property type="project" value="UniProtKB-UniRule"/>
</dbReference>
<reference evidence="14" key="1">
    <citation type="journal article" date="2022" name="bioRxiv">
        <title>Thiovibrio frasassiensisgen. nov., sp. nov., an autotrophic, elemental sulfur disproportionating bacterium isolated from sulfidic karst sediment, and proposal of Thiovibrionaceae fam. nov.</title>
        <authorList>
            <person name="Aronson H."/>
            <person name="Thomas C."/>
            <person name="Bhattacharyya M."/>
            <person name="Eckstein S."/>
            <person name="Jensen S."/>
            <person name="Barco R."/>
            <person name="Macalady J."/>
            <person name="Amend J."/>
        </authorList>
    </citation>
    <scope>NUCLEOTIDE SEQUENCE</scope>
    <source>
        <strain evidence="14">RS19-109</strain>
    </source>
</reference>
<dbReference type="InterPro" id="IPR005815">
    <property type="entry name" value="BioA"/>
</dbReference>
<dbReference type="PANTHER" id="PTHR42684">
    <property type="entry name" value="ADENOSYLMETHIONINE-8-AMINO-7-OXONONANOATE AMINOTRANSFERASE"/>
    <property type="match status" value="1"/>
</dbReference>
<keyword evidence="5 13" id="KW-0963">Cytoplasm</keyword>
<keyword evidence="10 13" id="KW-0663">Pyridoxal phosphate</keyword>
<dbReference type="NCBIfam" id="TIGR00508">
    <property type="entry name" value="bioA"/>
    <property type="match status" value="1"/>
</dbReference>
<dbReference type="InterPro" id="IPR015421">
    <property type="entry name" value="PyrdxlP-dep_Trfase_major"/>
</dbReference>
<dbReference type="GO" id="GO:0005737">
    <property type="term" value="C:cytoplasm"/>
    <property type="evidence" value="ECO:0007669"/>
    <property type="project" value="UniProtKB-SubCell"/>
</dbReference>
<dbReference type="RefSeq" id="WP_307632202.1">
    <property type="nucleotide sequence ID" value="NZ_JAPHEH010000001.1"/>
</dbReference>
<dbReference type="InterPro" id="IPR015424">
    <property type="entry name" value="PyrdxlP-dep_Trfase"/>
</dbReference>
<gene>
    <name evidence="13 14" type="primary">bioA</name>
    <name evidence="14" type="ORF">OLX77_03520</name>
</gene>
<organism evidence="14 15">
    <name type="scientific">Thiovibrio frasassiensis</name>
    <dbReference type="NCBI Taxonomy" id="2984131"/>
    <lineage>
        <taxon>Bacteria</taxon>
        <taxon>Pseudomonadati</taxon>
        <taxon>Thermodesulfobacteriota</taxon>
        <taxon>Desulfobulbia</taxon>
        <taxon>Desulfobulbales</taxon>
        <taxon>Thiovibrionaceae</taxon>
        <taxon>Thiovibrio</taxon>
    </lineage>
</organism>
<evidence type="ECO:0000313" key="15">
    <source>
        <dbReference type="Proteomes" id="UP001154240"/>
    </source>
</evidence>
<evidence type="ECO:0000256" key="5">
    <source>
        <dbReference type="ARBA" id="ARBA00022490"/>
    </source>
</evidence>
<evidence type="ECO:0000256" key="1">
    <source>
        <dbReference type="ARBA" id="ARBA00001933"/>
    </source>
</evidence>
<comment type="cofactor">
    <cofactor evidence="1 13">
        <name>pyridoxal 5'-phosphate</name>
        <dbReference type="ChEBI" id="CHEBI:597326"/>
    </cofactor>
</comment>
<dbReference type="CDD" id="cd00610">
    <property type="entry name" value="OAT_like"/>
    <property type="match status" value="1"/>
</dbReference>
<comment type="subcellular location">
    <subcellularLocation>
        <location evidence="2 13">Cytoplasm</location>
    </subcellularLocation>
</comment>
<keyword evidence="7 13" id="KW-0808">Transferase</keyword>
<feature type="binding site" evidence="13">
    <location>
        <position position="316"/>
    </location>
    <ligand>
        <name>substrate</name>
    </ligand>
</feature>
<evidence type="ECO:0000256" key="7">
    <source>
        <dbReference type="ARBA" id="ARBA00022679"/>
    </source>
</evidence>
<comment type="function">
    <text evidence="13">Catalyzes the transfer of the alpha-amino group from S-adenosyl-L-methionine (SAM) to 7-keto-8-aminopelargonic acid (KAPA) to form 7,8-diaminopelargonic acid (DAPA). It is the only aminotransferase known to utilize SAM as an amino donor.</text>
</comment>
<comment type="caution">
    <text evidence="14">The sequence shown here is derived from an EMBL/GenBank/DDBJ whole genome shotgun (WGS) entry which is preliminary data.</text>
</comment>
<dbReference type="EC" id="2.6.1.62" evidence="13"/>
<keyword evidence="6 13" id="KW-0032">Aminotransferase</keyword>
<comment type="similarity">
    <text evidence="12 13">Belongs to the class-III pyridoxal-phosphate-dependent aminotransferase family. BioA subfamily.</text>
</comment>
<dbReference type="GO" id="GO:0004015">
    <property type="term" value="F:adenosylmethionine-8-amino-7-oxononanoate transaminase activity"/>
    <property type="evidence" value="ECO:0007669"/>
    <property type="project" value="UniProtKB-UniRule"/>
</dbReference>
<evidence type="ECO:0000256" key="11">
    <source>
        <dbReference type="ARBA" id="ARBA00048449"/>
    </source>
</evidence>
<dbReference type="InterPro" id="IPR015422">
    <property type="entry name" value="PyrdxlP-dep_Trfase_small"/>
</dbReference>
<dbReference type="Pfam" id="PF00202">
    <property type="entry name" value="Aminotran_3"/>
    <property type="match status" value="1"/>
</dbReference>
<dbReference type="PANTHER" id="PTHR42684:SF17">
    <property type="entry name" value="ADENOSYLMETHIONINE-8-AMINO-7-OXONONANOATE AMINOTRANSFERASE"/>
    <property type="match status" value="1"/>
</dbReference>
<evidence type="ECO:0000256" key="9">
    <source>
        <dbReference type="ARBA" id="ARBA00022756"/>
    </source>
</evidence>
<dbReference type="AlphaFoldDB" id="A0A9X4MEK1"/>
<keyword evidence="9 13" id="KW-0093">Biotin biosynthesis</keyword>
<keyword evidence="8 13" id="KW-0949">S-adenosyl-L-methionine</keyword>
<feature type="binding site" evidence="13">
    <location>
        <position position="252"/>
    </location>
    <ligand>
        <name>pyridoxal 5'-phosphate</name>
        <dbReference type="ChEBI" id="CHEBI:597326"/>
    </ligand>
</feature>
<dbReference type="InterPro" id="IPR005814">
    <property type="entry name" value="Aminotrans_3"/>
</dbReference>
<sequence>MSTLQEKDKRFLWHPYTQMHDYAQRDLLLIDRAEGIFLFDQEGRRYFDTISSWWCIVHGHSHPIITEKIRSQLARLDQVLLAGTTHEPAILLAEQLVRLTPPELTRVFYSDNGSTACEIAIKMSLQYWRQTGQPGRCQLVGIERGYHGDTIGTMSLGGVPEFHGPFAPLLFSSHRLPSPYCYRCPFGREQEGCDCRCLEPLAQLLAEQGAQIAALIIEPLIQAAGGMIVYPAKYLQKLAGLTKEYGVHLIFDEVATGFGRTGTMFALEQAGVVPDFLCLSKGLTAGMLPMAATLTSEEVFQAFYGDYGAGKTFFHGHTFSGNPLAAAAALGSLLVFAEEQTMVGLPAKITHLQARMRRFAELPWVGDLRQLGMITAMELVKDKSTKAPYDVHERVGWPIYLAGLKHGLLLRPMGNVIYFWLPLSVTLAEIDEITERAWQVLSDPQHIAGW</sequence>
<evidence type="ECO:0000256" key="8">
    <source>
        <dbReference type="ARBA" id="ARBA00022691"/>
    </source>
</evidence>
<dbReference type="EMBL" id="JAPHEH010000001">
    <property type="protein sequence ID" value="MDG4475227.1"/>
    <property type="molecule type" value="Genomic_DNA"/>
</dbReference>
<dbReference type="SUPFAM" id="SSF53383">
    <property type="entry name" value="PLP-dependent transferases"/>
    <property type="match status" value="1"/>
</dbReference>
<comment type="catalytic activity">
    <reaction evidence="11 13">
        <text>(8S)-8-amino-7-oxononanoate + S-adenosyl-L-methionine = S-adenosyl-4-methylsulfanyl-2-oxobutanoate + (7R,8S)-7,8-diammoniononanoate</text>
        <dbReference type="Rhea" id="RHEA:16861"/>
        <dbReference type="ChEBI" id="CHEBI:16490"/>
        <dbReference type="ChEBI" id="CHEBI:59789"/>
        <dbReference type="ChEBI" id="CHEBI:149468"/>
        <dbReference type="ChEBI" id="CHEBI:149469"/>
        <dbReference type="EC" id="2.6.1.62"/>
    </reaction>
</comment>
<feature type="binding site" evidence="13">
    <location>
        <position position="411"/>
    </location>
    <ligand>
        <name>substrate</name>
    </ligand>
</feature>
<dbReference type="PROSITE" id="PS00600">
    <property type="entry name" value="AA_TRANSFER_CLASS_3"/>
    <property type="match status" value="1"/>
</dbReference>
<evidence type="ECO:0000256" key="10">
    <source>
        <dbReference type="ARBA" id="ARBA00022898"/>
    </source>
</evidence>
<proteinExistence type="inferred from homology"/>
<evidence type="ECO:0000256" key="12">
    <source>
        <dbReference type="ARBA" id="ARBA00060970"/>
    </source>
</evidence>
<feature type="binding site" evidence="13">
    <location>
        <position position="146"/>
    </location>
    <ligand>
        <name>substrate</name>
    </ligand>
</feature>
<evidence type="ECO:0000256" key="2">
    <source>
        <dbReference type="ARBA" id="ARBA00004496"/>
    </source>
</evidence>
<dbReference type="HAMAP" id="MF_00834">
    <property type="entry name" value="BioA"/>
    <property type="match status" value="1"/>
</dbReference>
<dbReference type="GO" id="GO:0009102">
    <property type="term" value="P:biotin biosynthetic process"/>
    <property type="evidence" value="ECO:0007669"/>
    <property type="project" value="UniProtKB-UniRule"/>
</dbReference>
<feature type="binding site" evidence="13">
    <location>
        <position position="281"/>
    </location>
    <ligand>
        <name>substrate</name>
    </ligand>
</feature>
<comment type="pathway">
    <text evidence="3 13">Cofactor biosynthesis; biotin biosynthesis; 7,8-diaminononanoate from 8-amino-7-oxononanoate (SAM route): step 1/1.</text>
</comment>
<keyword evidence="15" id="KW-1185">Reference proteome</keyword>
<dbReference type="Proteomes" id="UP001154240">
    <property type="component" value="Unassembled WGS sequence"/>
</dbReference>
<feature type="modified residue" description="N6-(pyridoxal phosphate)lysine" evidence="13">
    <location>
        <position position="281"/>
    </location>
</feature>
<accession>A0A9X4MEK1</accession>
<evidence type="ECO:0000256" key="6">
    <source>
        <dbReference type="ARBA" id="ARBA00022576"/>
    </source>
</evidence>
<feature type="binding site" evidence="13">
    <location>
        <begin position="113"/>
        <end position="114"/>
    </location>
    <ligand>
        <name>pyridoxal 5'-phosphate</name>
        <dbReference type="ChEBI" id="CHEBI:597326"/>
    </ligand>
</feature>
<dbReference type="InterPro" id="IPR049704">
    <property type="entry name" value="Aminotrans_3_PPA_site"/>
</dbReference>
<dbReference type="FunFam" id="3.40.640.10:FF:000078">
    <property type="entry name" value="Adenosylmethionine-8-amino-7-oxononanoate aminotransferase"/>
    <property type="match status" value="1"/>
</dbReference>
<reference evidence="14" key="2">
    <citation type="submission" date="2022-10" db="EMBL/GenBank/DDBJ databases">
        <authorList>
            <person name="Aronson H.S."/>
        </authorList>
    </citation>
    <scope>NUCLEOTIDE SEQUENCE</scope>
    <source>
        <strain evidence="14">RS19-109</strain>
    </source>
</reference>
<comment type="subunit">
    <text evidence="4 13">Homodimer.</text>
</comment>
<feature type="site" description="Participates in the substrate recognition with KAPA and in a stacking interaction with the adenine ring of SAM" evidence="13">
    <location>
        <position position="16"/>
    </location>
</feature>
<evidence type="ECO:0000256" key="3">
    <source>
        <dbReference type="ARBA" id="ARBA00005063"/>
    </source>
</evidence>
<protein>
    <recommendedName>
        <fullName evidence="13">Adenosylmethionine-8-amino-7-oxononanoate aminotransferase</fullName>
        <ecNumber evidence="13">2.6.1.62</ecNumber>
    </recommendedName>
    <alternativeName>
        <fullName evidence="13">7,8-diamino-pelargonic acid aminotransferase</fullName>
        <shortName evidence="13">DAPA AT</shortName>
        <shortName evidence="13">DAPA aminotransferase</shortName>
    </alternativeName>
    <alternativeName>
        <fullName evidence="13">7,8-diaminononanoate synthase</fullName>
        <shortName evidence="13">DANS</shortName>
    </alternativeName>
    <alternativeName>
        <fullName evidence="13">Diaminopelargonic acid synthase</fullName>
    </alternativeName>
</protein>
<feature type="binding site" evidence="13">
    <location>
        <position position="53"/>
    </location>
    <ligand>
        <name>substrate</name>
    </ligand>
</feature>